<feature type="compositionally biased region" description="Low complexity" evidence="1">
    <location>
        <begin position="15"/>
        <end position="35"/>
    </location>
</feature>
<organism evidence="2 3">
    <name type="scientific">Rhizodiscina lignyota</name>
    <dbReference type="NCBI Taxonomy" id="1504668"/>
    <lineage>
        <taxon>Eukaryota</taxon>
        <taxon>Fungi</taxon>
        <taxon>Dikarya</taxon>
        <taxon>Ascomycota</taxon>
        <taxon>Pezizomycotina</taxon>
        <taxon>Dothideomycetes</taxon>
        <taxon>Pleosporomycetidae</taxon>
        <taxon>Aulographales</taxon>
        <taxon>Rhizodiscinaceae</taxon>
        <taxon>Rhizodiscina</taxon>
    </lineage>
</organism>
<name>A0A9P4IH19_9PEZI</name>
<feature type="region of interest" description="Disordered" evidence="1">
    <location>
        <begin position="161"/>
        <end position="190"/>
    </location>
</feature>
<sequence>MADVRAMLRAERAARAAPTKSKPPAKSIAPAPVAPSKKRKASEDDEDLARKRSRPDMAAGAYHAAGNEEEEQAEEHKDGHIASPAANQATAETDSPATEPVATSTSLAPAQPDVDEEEWAAFEREIASLPSTTGRPSAIDAINSGAVISAAPMTAEEVAAQAREELSAQRGRRDAEMEGEKEDAEQTLAEEFEEMDALEMRVKRLRERRESLRKAANDHVSGGEDEVEKEAVSNVVEGGAVIEEVDEEDEEDEEDWDDWRFRAR</sequence>
<feature type="compositionally biased region" description="Basic and acidic residues" evidence="1">
    <location>
        <begin position="162"/>
        <end position="178"/>
    </location>
</feature>
<comment type="caution">
    <text evidence="2">The sequence shown here is derived from an EMBL/GenBank/DDBJ whole genome shotgun (WGS) entry which is preliminary data.</text>
</comment>
<feature type="compositionally biased region" description="Acidic residues" evidence="1">
    <location>
        <begin position="179"/>
        <end position="190"/>
    </location>
</feature>
<keyword evidence="3" id="KW-1185">Reference proteome</keyword>
<proteinExistence type="predicted"/>
<reference evidence="2" key="1">
    <citation type="journal article" date="2020" name="Stud. Mycol.">
        <title>101 Dothideomycetes genomes: a test case for predicting lifestyles and emergence of pathogens.</title>
        <authorList>
            <person name="Haridas S."/>
            <person name="Albert R."/>
            <person name="Binder M."/>
            <person name="Bloem J."/>
            <person name="Labutti K."/>
            <person name="Salamov A."/>
            <person name="Andreopoulos B."/>
            <person name="Baker S."/>
            <person name="Barry K."/>
            <person name="Bills G."/>
            <person name="Bluhm B."/>
            <person name="Cannon C."/>
            <person name="Castanera R."/>
            <person name="Culley D."/>
            <person name="Daum C."/>
            <person name="Ezra D."/>
            <person name="Gonzalez J."/>
            <person name="Henrissat B."/>
            <person name="Kuo A."/>
            <person name="Liang C."/>
            <person name="Lipzen A."/>
            <person name="Lutzoni F."/>
            <person name="Magnuson J."/>
            <person name="Mondo S."/>
            <person name="Nolan M."/>
            <person name="Ohm R."/>
            <person name="Pangilinan J."/>
            <person name="Park H.-J."/>
            <person name="Ramirez L."/>
            <person name="Alfaro M."/>
            <person name="Sun H."/>
            <person name="Tritt A."/>
            <person name="Yoshinaga Y."/>
            <person name="Zwiers L.-H."/>
            <person name="Turgeon B."/>
            <person name="Goodwin S."/>
            <person name="Spatafora J."/>
            <person name="Crous P."/>
            <person name="Grigoriev I."/>
        </authorList>
    </citation>
    <scope>NUCLEOTIDE SEQUENCE</scope>
    <source>
        <strain evidence="2">CBS 133067</strain>
    </source>
</reference>
<dbReference type="EMBL" id="ML978127">
    <property type="protein sequence ID" value="KAF2098071.1"/>
    <property type="molecule type" value="Genomic_DNA"/>
</dbReference>
<evidence type="ECO:0000256" key="1">
    <source>
        <dbReference type="SAM" id="MobiDB-lite"/>
    </source>
</evidence>
<dbReference type="AlphaFoldDB" id="A0A9P4IH19"/>
<evidence type="ECO:0000313" key="2">
    <source>
        <dbReference type="EMBL" id="KAF2098071.1"/>
    </source>
</evidence>
<dbReference type="OrthoDB" id="3946322at2759"/>
<accession>A0A9P4IH19</accession>
<feature type="compositionally biased region" description="Basic and acidic residues" evidence="1">
    <location>
        <begin position="1"/>
        <end position="14"/>
    </location>
</feature>
<feature type="region of interest" description="Disordered" evidence="1">
    <location>
        <begin position="1"/>
        <end position="117"/>
    </location>
</feature>
<feature type="compositionally biased region" description="Acidic residues" evidence="1">
    <location>
        <begin position="243"/>
        <end position="257"/>
    </location>
</feature>
<dbReference type="Proteomes" id="UP000799772">
    <property type="component" value="Unassembled WGS sequence"/>
</dbReference>
<feature type="compositionally biased region" description="Polar residues" evidence="1">
    <location>
        <begin position="85"/>
        <end position="108"/>
    </location>
</feature>
<evidence type="ECO:0000313" key="3">
    <source>
        <dbReference type="Proteomes" id="UP000799772"/>
    </source>
</evidence>
<gene>
    <name evidence="2" type="ORF">NA57DRAFT_57236</name>
</gene>
<protein>
    <submittedName>
        <fullName evidence="2">Uncharacterized protein</fullName>
    </submittedName>
</protein>
<feature type="region of interest" description="Disordered" evidence="1">
    <location>
        <begin position="212"/>
        <end position="264"/>
    </location>
</feature>